<dbReference type="AlphaFoldDB" id="A0A6N2MEK8"/>
<gene>
    <name evidence="2" type="ORF">SVIM_LOCUS346544</name>
</gene>
<feature type="region of interest" description="Disordered" evidence="1">
    <location>
        <begin position="1"/>
        <end position="32"/>
    </location>
</feature>
<evidence type="ECO:0000256" key="1">
    <source>
        <dbReference type="SAM" id="MobiDB-lite"/>
    </source>
</evidence>
<name>A0A6N2MEK8_SALVM</name>
<evidence type="ECO:0000313" key="2">
    <source>
        <dbReference type="EMBL" id="VFU51321.1"/>
    </source>
</evidence>
<protein>
    <submittedName>
        <fullName evidence="2">Uncharacterized protein</fullName>
    </submittedName>
</protein>
<dbReference type="EMBL" id="CAADRP010001752">
    <property type="protein sequence ID" value="VFU51321.1"/>
    <property type="molecule type" value="Genomic_DNA"/>
</dbReference>
<reference evidence="2" key="1">
    <citation type="submission" date="2019-03" db="EMBL/GenBank/DDBJ databases">
        <authorList>
            <person name="Mank J."/>
            <person name="Almeida P."/>
        </authorList>
    </citation>
    <scope>NUCLEOTIDE SEQUENCE</scope>
    <source>
        <strain evidence="2">78183</strain>
    </source>
</reference>
<accession>A0A6N2MEK8</accession>
<sequence>MEAVNVCDDNNDGGGNNNNENIPPFSVNQTTPFLEKAPPAKKTFRRRQSSNSQFCIPLSLLCPPKIASAGIKLGREFPHSHCLKAGTHVHDAHSFPHALTQSLSFSQRPAFLASVVDNKPAIN</sequence>
<proteinExistence type="predicted"/>
<organism evidence="2">
    <name type="scientific">Salix viminalis</name>
    <name type="common">Common osier</name>
    <name type="synonym">Basket willow</name>
    <dbReference type="NCBI Taxonomy" id="40686"/>
    <lineage>
        <taxon>Eukaryota</taxon>
        <taxon>Viridiplantae</taxon>
        <taxon>Streptophyta</taxon>
        <taxon>Embryophyta</taxon>
        <taxon>Tracheophyta</taxon>
        <taxon>Spermatophyta</taxon>
        <taxon>Magnoliopsida</taxon>
        <taxon>eudicotyledons</taxon>
        <taxon>Gunneridae</taxon>
        <taxon>Pentapetalae</taxon>
        <taxon>rosids</taxon>
        <taxon>fabids</taxon>
        <taxon>Malpighiales</taxon>
        <taxon>Salicaceae</taxon>
        <taxon>Saliceae</taxon>
        <taxon>Salix</taxon>
    </lineage>
</organism>